<dbReference type="Proteomes" id="UP000574276">
    <property type="component" value="Unassembled WGS sequence"/>
</dbReference>
<dbReference type="Gene3D" id="3.30.470.20">
    <property type="entry name" value="ATP-grasp fold, B domain"/>
    <property type="match status" value="1"/>
</dbReference>
<dbReference type="InterPro" id="IPR013651">
    <property type="entry name" value="ATP-grasp_RimK-type"/>
</dbReference>
<evidence type="ECO:0000259" key="2">
    <source>
        <dbReference type="PROSITE" id="PS50975"/>
    </source>
</evidence>
<evidence type="ECO:0000313" key="3">
    <source>
        <dbReference type="EMBL" id="MBB2182906.1"/>
    </source>
</evidence>
<name>A0A839JZV0_9FIRM</name>
<comment type="caution">
    <text evidence="3">The sequence shown here is derived from an EMBL/GenBank/DDBJ whole genome shotgun (WGS) entry which is preliminary data.</text>
</comment>
<keyword evidence="1" id="KW-0547">Nucleotide-binding</keyword>
<feature type="domain" description="ATP-grasp" evidence="2">
    <location>
        <begin position="102"/>
        <end position="288"/>
    </location>
</feature>
<keyword evidence="1" id="KW-0067">ATP-binding</keyword>
<dbReference type="GO" id="GO:0005524">
    <property type="term" value="F:ATP binding"/>
    <property type="evidence" value="ECO:0007669"/>
    <property type="project" value="UniProtKB-UniRule"/>
</dbReference>
<gene>
    <name evidence="3" type="ORF">H0486_08455</name>
</gene>
<proteinExistence type="predicted"/>
<dbReference type="GO" id="GO:0005737">
    <property type="term" value="C:cytoplasm"/>
    <property type="evidence" value="ECO:0007669"/>
    <property type="project" value="TreeGrafter"/>
</dbReference>
<dbReference type="GO" id="GO:0046872">
    <property type="term" value="F:metal ion binding"/>
    <property type="evidence" value="ECO:0007669"/>
    <property type="project" value="InterPro"/>
</dbReference>
<dbReference type="AlphaFoldDB" id="A0A839JZV0"/>
<evidence type="ECO:0000313" key="4">
    <source>
        <dbReference type="Proteomes" id="UP000574276"/>
    </source>
</evidence>
<dbReference type="EMBL" id="JACEGA010000001">
    <property type="protein sequence ID" value="MBB2182906.1"/>
    <property type="molecule type" value="Genomic_DNA"/>
</dbReference>
<protein>
    <submittedName>
        <fullName evidence="3">ATP-grasp domain-containing protein</fullName>
    </submittedName>
</protein>
<organism evidence="3 4">
    <name type="scientific">Variimorphobacter saccharofermentans</name>
    <dbReference type="NCBI Taxonomy" id="2755051"/>
    <lineage>
        <taxon>Bacteria</taxon>
        <taxon>Bacillati</taxon>
        <taxon>Bacillota</taxon>
        <taxon>Clostridia</taxon>
        <taxon>Lachnospirales</taxon>
        <taxon>Lachnospiraceae</taxon>
        <taxon>Variimorphobacter</taxon>
    </lineage>
</organism>
<dbReference type="Gene3D" id="3.40.50.20">
    <property type="match status" value="1"/>
</dbReference>
<dbReference type="PANTHER" id="PTHR21621:SF0">
    <property type="entry name" value="BETA-CITRYLGLUTAMATE SYNTHASE B-RELATED"/>
    <property type="match status" value="1"/>
</dbReference>
<dbReference type="InterPro" id="IPR011761">
    <property type="entry name" value="ATP-grasp"/>
</dbReference>
<sequence>MIAWIIYFRDNADYNAQYIQYYMEEGKKLGITVRLILVEELEYGVRNNQWFVTYQNKEIEKPDFIINRTIYPLLSKQFEYMGIPVFNNSFVSEICNDKARTYQHLARTGISMIDTCFYKNTRIKELLNRRDGASSTVIKSVDGHGGQQVFLLSDCIRSGNNKKQEDMIQRLGHSDVVVQPLIGGRHQDLRVYVIGTEIIAAVLRTAKEGFKSNFSLGGDVRSYELSPDEIEIVQKIINEFEFGLVGIDFIIGDKGELIFNEIEDVVGSRMLYRCSDINIVELYLKHILKNIKSMLVTPWEYQSDSQHPHFVKLHDNENPKSLRYM</sequence>
<keyword evidence="4" id="KW-1185">Reference proteome</keyword>
<evidence type="ECO:0000256" key="1">
    <source>
        <dbReference type="PROSITE-ProRule" id="PRU00409"/>
    </source>
</evidence>
<reference evidence="3 4" key="1">
    <citation type="submission" date="2020-07" db="EMBL/GenBank/DDBJ databases">
        <title>Characterization and genome sequencing of isolate MD1, a novel member within the family Lachnospiraceae.</title>
        <authorList>
            <person name="Rettenmaier R."/>
            <person name="Di Bello L."/>
            <person name="Zinser C."/>
            <person name="Scheitz K."/>
            <person name="Liebl W."/>
            <person name="Zverlov V."/>
        </authorList>
    </citation>
    <scope>NUCLEOTIDE SEQUENCE [LARGE SCALE GENOMIC DNA]</scope>
    <source>
        <strain evidence="3 4">MD1</strain>
    </source>
</reference>
<accession>A0A839JZV0</accession>
<dbReference type="Pfam" id="PF08443">
    <property type="entry name" value="RimK"/>
    <property type="match status" value="1"/>
</dbReference>
<dbReference type="RefSeq" id="WP_228352594.1">
    <property type="nucleotide sequence ID" value="NZ_JACEGA010000001.1"/>
</dbReference>
<dbReference type="GO" id="GO:0009432">
    <property type="term" value="P:SOS response"/>
    <property type="evidence" value="ECO:0007669"/>
    <property type="project" value="TreeGrafter"/>
</dbReference>
<dbReference type="PANTHER" id="PTHR21621">
    <property type="entry name" value="RIBOSOMAL PROTEIN S6 MODIFICATION PROTEIN"/>
    <property type="match status" value="1"/>
</dbReference>
<dbReference type="SUPFAM" id="SSF56059">
    <property type="entry name" value="Glutathione synthetase ATP-binding domain-like"/>
    <property type="match status" value="1"/>
</dbReference>
<dbReference type="PROSITE" id="PS50975">
    <property type="entry name" value="ATP_GRASP"/>
    <property type="match status" value="1"/>
</dbReference>
<dbReference type="GO" id="GO:0018169">
    <property type="term" value="F:ribosomal S6-glutamic acid ligase activity"/>
    <property type="evidence" value="ECO:0007669"/>
    <property type="project" value="TreeGrafter"/>
</dbReference>